<name>A0ABM1J5X2_POLDO</name>
<keyword evidence="5" id="KW-0732">Signal</keyword>
<keyword evidence="7" id="KW-0446">Lipid-binding</keyword>
<dbReference type="PANTHER" id="PTHR31764">
    <property type="entry name" value="PROTEIN HAPLESS 2"/>
    <property type="match status" value="1"/>
</dbReference>
<dbReference type="InterPro" id="IPR040326">
    <property type="entry name" value="HAP2/GCS1"/>
</dbReference>
<sequence length="893" mass="103682">MKEQQHRNCDESSKSSVKRSLLKDRKNNDKSFLFYSRQKQSRHFPQLLLKTRVSNDINSKLLSKKKELFLERDKRNKRKANTKNSNDSRSSREVIKPKTLIGRLSNVKREIKEKNSHVKSTDKANFEMLLKTHEPKDTKCVSKKKRLDVRNSKDSRFPGKVIERELSIGGDLSNVKREIEIGKSHVKSTDKARFPDLHKRKIEKRKKKMDVEEEIKKLTDIRRKKKKKKKKKEKTKSPENTLDIPEAKSKWKLTKRNLLSIQDNKEMGESKVSKMRREEMKKESESTLIGTDAKQVRGGQDCSNRDQSLDVDESKYSASAHCLRFSDLWYSVYRLEEPILNHAVSLQLYERRSLPDGTTRWEDLTPSMIRLDTFSRHYISNDDTLAFTYRAKREVSKEFPVTLDIKKDRLLIPSSISTIKDFKINQSKDVFEEYLIVRASEISKDGNECDKIGVGFKAFVEQPNRCKRLKGTCLKNQPLSYWKHDREAREAGRAGCYFLSNFASVPSEAIKYNVSGSGSGEFLALEYHSPHVSAIDIEVRNDYNSVPSAGPFGRITQIYVDSISLIHTIVMIVIRNVGSTPSVYRTRIVNCPQGLPVSWSNVKSLVQIILPRQNRRVVFDLYGKLPFNEFQCTVELLNRVGKTVARRRMKVRKMDRCLCVWHCLCACVTIADGCRPMSTTHYRAAGFQPPVPNAPMRSSFDGSFFDVILLLLSIVTLLIFMGISKWIIGIYMPEVSRWGLDTLIETTKMNEYFEEELKCRCIVFDESGFPIHPDSGSRSIRICSRKTEFLLNAIFFLIYPIAVCWYQSKKILKKRLRRYSLDESRACLSSDKDEYENLVTVSTYGDSRNSKMEADDTNYVMNELKKSQESLQEYNRYKRYRCYMEGKDRNRND</sequence>
<evidence type="ECO:0000256" key="7">
    <source>
        <dbReference type="ARBA" id="ARBA00023121"/>
    </source>
</evidence>
<evidence type="ECO:0000313" key="14">
    <source>
        <dbReference type="Proteomes" id="UP000694924"/>
    </source>
</evidence>
<evidence type="ECO:0000256" key="2">
    <source>
        <dbReference type="ARBA" id="ARBA00010929"/>
    </source>
</evidence>
<dbReference type="Pfam" id="PF10699">
    <property type="entry name" value="HAP2-GCS1"/>
    <property type="match status" value="1"/>
</dbReference>
<evidence type="ECO:0000256" key="4">
    <source>
        <dbReference type="ARBA" id="ARBA00022692"/>
    </source>
</evidence>
<evidence type="ECO:0000313" key="15">
    <source>
        <dbReference type="RefSeq" id="XP_015187860.1"/>
    </source>
</evidence>
<evidence type="ECO:0000256" key="11">
    <source>
        <dbReference type="SAM" id="MobiDB-lite"/>
    </source>
</evidence>
<keyword evidence="3" id="KW-1003">Cell membrane</keyword>
<feature type="transmembrane region" description="Helical" evidence="12">
    <location>
        <begin position="704"/>
        <end position="728"/>
    </location>
</feature>
<dbReference type="GeneID" id="107072442"/>
<evidence type="ECO:0000256" key="9">
    <source>
        <dbReference type="ARBA" id="ARBA00023157"/>
    </source>
</evidence>
<evidence type="ECO:0000256" key="6">
    <source>
        <dbReference type="ARBA" id="ARBA00022989"/>
    </source>
</evidence>
<comment type="similarity">
    <text evidence="2">Belongs to the HAP2/GCS1 family.</text>
</comment>
<feature type="region of interest" description="Disordered" evidence="11">
    <location>
        <begin position="221"/>
        <end position="247"/>
    </location>
</feature>
<protein>
    <submittedName>
        <fullName evidence="15">Uncharacterized protein LOC107072442</fullName>
    </submittedName>
</protein>
<gene>
    <name evidence="15" type="primary">LOC107072442</name>
</gene>
<dbReference type="InterPro" id="IPR018928">
    <property type="entry name" value="HAP2/GCS1_dom"/>
</dbReference>
<evidence type="ECO:0000256" key="1">
    <source>
        <dbReference type="ARBA" id="ARBA00004251"/>
    </source>
</evidence>
<keyword evidence="10" id="KW-0278">Fertilization</keyword>
<reference evidence="15" key="1">
    <citation type="submission" date="2025-08" db="UniProtKB">
        <authorList>
            <consortium name="RefSeq"/>
        </authorList>
    </citation>
    <scope>IDENTIFICATION</scope>
    <source>
        <tissue evidence="15">Whole body</tissue>
    </source>
</reference>
<evidence type="ECO:0000256" key="3">
    <source>
        <dbReference type="ARBA" id="ARBA00022475"/>
    </source>
</evidence>
<comment type="subcellular location">
    <subcellularLocation>
        <location evidence="1">Cell membrane</location>
        <topology evidence="1">Single-pass type I membrane protein</topology>
    </subcellularLocation>
</comment>
<dbReference type="PANTHER" id="PTHR31764:SF0">
    <property type="entry name" value="GENERATIVE CELL SPECIFIC-1_HAP2 DOMAIN-CONTAINING PROTEIN"/>
    <property type="match status" value="1"/>
</dbReference>
<evidence type="ECO:0000256" key="12">
    <source>
        <dbReference type="SAM" id="Phobius"/>
    </source>
</evidence>
<proteinExistence type="inferred from homology"/>
<evidence type="ECO:0000259" key="13">
    <source>
        <dbReference type="Pfam" id="PF10699"/>
    </source>
</evidence>
<feature type="compositionally biased region" description="Basic and acidic residues" evidence="11">
    <location>
        <begin position="263"/>
        <end position="285"/>
    </location>
</feature>
<evidence type="ECO:0000256" key="8">
    <source>
        <dbReference type="ARBA" id="ARBA00023136"/>
    </source>
</evidence>
<feature type="region of interest" description="Disordered" evidence="11">
    <location>
        <begin position="68"/>
        <end position="93"/>
    </location>
</feature>
<evidence type="ECO:0000256" key="10">
    <source>
        <dbReference type="ARBA" id="ARBA00023279"/>
    </source>
</evidence>
<dbReference type="Proteomes" id="UP000694924">
    <property type="component" value="Unplaced"/>
</dbReference>
<keyword evidence="14" id="KW-1185">Reference proteome</keyword>
<evidence type="ECO:0000256" key="5">
    <source>
        <dbReference type="ARBA" id="ARBA00022729"/>
    </source>
</evidence>
<accession>A0ABM1J5X2</accession>
<keyword evidence="9" id="KW-1015">Disulfide bond</keyword>
<feature type="compositionally biased region" description="Basic and acidic residues" evidence="11">
    <location>
        <begin position="1"/>
        <end position="13"/>
    </location>
</feature>
<feature type="compositionally biased region" description="Basic residues" evidence="11">
    <location>
        <begin position="222"/>
        <end position="234"/>
    </location>
</feature>
<feature type="region of interest" description="Disordered" evidence="11">
    <location>
        <begin position="262"/>
        <end position="288"/>
    </location>
</feature>
<dbReference type="RefSeq" id="XP_015187860.1">
    <property type="nucleotide sequence ID" value="XM_015332374.1"/>
</dbReference>
<feature type="region of interest" description="Disordered" evidence="11">
    <location>
        <begin position="1"/>
        <end position="37"/>
    </location>
</feature>
<keyword evidence="6 12" id="KW-1133">Transmembrane helix</keyword>
<keyword evidence="8 12" id="KW-0472">Membrane</keyword>
<organism evidence="14 15">
    <name type="scientific">Polistes dominula</name>
    <name type="common">European paper wasp</name>
    <name type="synonym">Vespa dominula</name>
    <dbReference type="NCBI Taxonomy" id="743375"/>
    <lineage>
        <taxon>Eukaryota</taxon>
        <taxon>Metazoa</taxon>
        <taxon>Ecdysozoa</taxon>
        <taxon>Arthropoda</taxon>
        <taxon>Hexapoda</taxon>
        <taxon>Insecta</taxon>
        <taxon>Pterygota</taxon>
        <taxon>Neoptera</taxon>
        <taxon>Endopterygota</taxon>
        <taxon>Hymenoptera</taxon>
        <taxon>Apocrita</taxon>
        <taxon>Aculeata</taxon>
        <taxon>Vespoidea</taxon>
        <taxon>Vespidae</taxon>
        <taxon>Polistinae</taxon>
        <taxon>Polistini</taxon>
        <taxon>Polistes</taxon>
    </lineage>
</organism>
<feature type="domain" description="Generative cell specific-1/HAP2" evidence="13">
    <location>
        <begin position="251"/>
        <end position="655"/>
    </location>
</feature>
<keyword evidence="4 12" id="KW-0812">Transmembrane</keyword>
<feature type="transmembrane region" description="Helical" evidence="12">
    <location>
        <begin position="789"/>
        <end position="808"/>
    </location>
</feature>